<evidence type="ECO:0000313" key="9">
    <source>
        <dbReference type="EMBL" id="KAK2140168.1"/>
    </source>
</evidence>
<keyword evidence="7" id="KW-0411">Iron-sulfur</keyword>
<keyword evidence="6" id="KW-0408">Iron</keyword>
<evidence type="ECO:0000256" key="3">
    <source>
        <dbReference type="ARBA" id="ARBA00022515"/>
    </source>
</evidence>
<dbReference type="InterPro" id="IPR058560">
    <property type="entry name" value="DNA_primase_C"/>
</dbReference>
<gene>
    <name evidence="9" type="ORF">LSH36_1455g00006</name>
</gene>
<dbReference type="Pfam" id="PF26466">
    <property type="entry name" value="DNA_primase_lrg_N"/>
    <property type="match status" value="1"/>
</dbReference>
<comment type="caution">
    <text evidence="9">The sequence shown here is derived from an EMBL/GenBank/DDBJ whole genome shotgun (WGS) entry which is preliminary data.</text>
</comment>
<evidence type="ECO:0000256" key="2">
    <source>
        <dbReference type="ARBA" id="ARBA00022485"/>
    </source>
</evidence>
<dbReference type="PANTHER" id="PTHR10537:SF4">
    <property type="entry name" value="DNA PRIMASE LARGE SUBUNIT"/>
    <property type="match status" value="1"/>
</dbReference>
<dbReference type="GO" id="GO:0005658">
    <property type="term" value="C:alpha DNA polymerase:primase complex"/>
    <property type="evidence" value="ECO:0007669"/>
    <property type="project" value="TreeGrafter"/>
</dbReference>
<dbReference type="Gene3D" id="1.20.930.80">
    <property type="match status" value="1"/>
</dbReference>
<dbReference type="InterPro" id="IPR007238">
    <property type="entry name" value="DNA_primase_lsu_euk/arc"/>
</dbReference>
<dbReference type="EMBL" id="JAODUP010001456">
    <property type="protein sequence ID" value="KAK2140168.1"/>
    <property type="molecule type" value="Genomic_DNA"/>
</dbReference>
<dbReference type="GO" id="GO:0006269">
    <property type="term" value="P:DNA replication, synthesis of primer"/>
    <property type="evidence" value="ECO:0007669"/>
    <property type="project" value="UniProtKB-KW"/>
</dbReference>
<keyword evidence="10" id="KW-1185">Reference proteome</keyword>
<keyword evidence="2" id="KW-0004">4Fe-4S</keyword>
<reference evidence="9" key="1">
    <citation type="journal article" date="2023" name="Mol. Biol. Evol.">
        <title>Third-Generation Sequencing Reveals the Adaptive Role of the Epigenome in Three Deep-Sea Polychaetes.</title>
        <authorList>
            <person name="Perez M."/>
            <person name="Aroh O."/>
            <person name="Sun Y."/>
            <person name="Lan Y."/>
            <person name="Juniper S.K."/>
            <person name="Young C.R."/>
            <person name="Angers B."/>
            <person name="Qian P.Y."/>
        </authorList>
    </citation>
    <scope>NUCLEOTIDE SEQUENCE</scope>
    <source>
        <strain evidence="9">P08H-3</strain>
    </source>
</reference>
<evidence type="ECO:0000313" key="10">
    <source>
        <dbReference type="Proteomes" id="UP001208570"/>
    </source>
</evidence>
<proteinExistence type="predicted"/>
<name>A0AAD9MQ96_9ANNE</name>
<evidence type="ECO:0000256" key="6">
    <source>
        <dbReference type="ARBA" id="ARBA00023004"/>
    </source>
</evidence>
<keyword evidence="5" id="KW-0479">Metal-binding</keyword>
<dbReference type="Pfam" id="PF04104">
    <property type="entry name" value="DNA_primase_lrg"/>
    <property type="match status" value="1"/>
</dbReference>
<dbReference type="AlphaFoldDB" id="A0AAD9MQ96"/>
<keyword evidence="4" id="KW-0235">DNA replication</keyword>
<dbReference type="GO" id="GO:0046872">
    <property type="term" value="F:metal ion binding"/>
    <property type="evidence" value="ECO:0007669"/>
    <property type="project" value="UniProtKB-KW"/>
</dbReference>
<keyword evidence="3" id="KW-0639">Primosome</keyword>
<protein>
    <recommendedName>
        <fullName evidence="8">DNA primase large subunit C-terminal domain-containing protein</fullName>
    </recommendedName>
</protein>
<dbReference type="GO" id="GO:0006270">
    <property type="term" value="P:DNA replication initiation"/>
    <property type="evidence" value="ECO:0007669"/>
    <property type="project" value="TreeGrafter"/>
</dbReference>
<sequence length="566" mass="65329">MTFYIRPSRGCMRLSMIEHLAWHRLIFLEDVSRYSHSVPDMTDLVQQQGTVAHSDCLIEGTPKDITSHFLLRMACVQDKDMEEFFVHSETELFRYRFSCMTHKELMATLKPLRQFLHHVNNPDLLSKEYKAILRIVSNITKTFTWNILVSKFVHSESSSFIRLPFVYILDLVRRRAITMDRGIAAVPCSKLCDVMTIVFKLFLERGMTLARKMLPSVLTSDNRIARLFDAIQIYFHRNHDAYGGHYKRGRDSVRCEDVDTLVDYFPPCMIHLHRQLRLKHRLDHRARIQYTLFLKEVGLPIHEALQFWAGEYSQMPPHSIGDHHSCQHNWKTDRKRYTYSIRHLYGLEGARINYRGHCCHSIQNQQLSGSGDGGCPFRHFDKQHLIRRLSLSELPLDAVRDLMKLSTEEASYGMACHVYLMARLRRALSPLTDITRCGAVLTANSNYVDGDIKVRTNIPGGVNPAADVNEDDAYLFNRISKTSHCDSNCHGSHSGKRFIAQHHSQVGTRKKKKLTHIQLNHPINQTQTVSKHTMDTLNLTQRQHPVSSVVIKGGDSEILVNNFKNL</sequence>
<evidence type="ECO:0000256" key="7">
    <source>
        <dbReference type="ARBA" id="ARBA00023014"/>
    </source>
</evidence>
<evidence type="ECO:0000256" key="5">
    <source>
        <dbReference type="ARBA" id="ARBA00022723"/>
    </source>
</evidence>
<evidence type="ECO:0000256" key="1">
    <source>
        <dbReference type="ARBA" id="ARBA00001966"/>
    </source>
</evidence>
<dbReference type="PANTHER" id="PTHR10537">
    <property type="entry name" value="DNA PRIMASE LARGE SUBUNIT"/>
    <property type="match status" value="1"/>
</dbReference>
<evidence type="ECO:0000259" key="8">
    <source>
        <dbReference type="Pfam" id="PF04104"/>
    </source>
</evidence>
<organism evidence="9 10">
    <name type="scientific">Paralvinella palmiformis</name>
    <dbReference type="NCBI Taxonomy" id="53620"/>
    <lineage>
        <taxon>Eukaryota</taxon>
        <taxon>Metazoa</taxon>
        <taxon>Spiralia</taxon>
        <taxon>Lophotrochozoa</taxon>
        <taxon>Annelida</taxon>
        <taxon>Polychaeta</taxon>
        <taxon>Sedentaria</taxon>
        <taxon>Canalipalpata</taxon>
        <taxon>Terebellida</taxon>
        <taxon>Terebelliformia</taxon>
        <taxon>Alvinellidae</taxon>
        <taxon>Paralvinella</taxon>
    </lineage>
</organism>
<comment type="cofactor">
    <cofactor evidence="1">
        <name>[4Fe-4S] cluster</name>
        <dbReference type="ChEBI" id="CHEBI:49883"/>
    </cofactor>
</comment>
<dbReference type="GO" id="GO:0051539">
    <property type="term" value="F:4 iron, 4 sulfur cluster binding"/>
    <property type="evidence" value="ECO:0007669"/>
    <property type="project" value="UniProtKB-KW"/>
</dbReference>
<evidence type="ECO:0000256" key="4">
    <source>
        <dbReference type="ARBA" id="ARBA00022705"/>
    </source>
</evidence>
<accession>A0AAD9MQ96</accession>
<feature type="domain" description="DNA primase large subunit C-terminal" evidence="8">
    <location>
        <begin position="263"/>
        <end position="422"/>
    </location>
</feature>
<dbReference type="Proteomes" id="UP001208570">
    <property type="component" value="Unassembled WGS sequence"/>
</dbReference>